<dbReference type="GO" id="GO:0005524">
    <property type="term" value="F:ATP binding"/>
    <property type="evidence" value="ECO:0007669"/>
    <property type="project" value="UniProtKB-KW"/>
</dbReference>
<name>A0A1R3VY96_9GAMM</name>
<dbReference type="InterPro" id="IPR027417">
    <property type="entry name" value="P-loop_NTPase"/>
</dbReference>
<reference evidence="4 5" key="1">
    <citation type="submission" date="2017-01" db="EMBL/GenBank/DDBJ databases">
        <authorList>
            <person name="Mah S.A."/>
            <person name="Swanson W.J."/>
            <person name="Moy G.W."/>
            <person name="Vacquier V.D."/>
        </authorList>
    </citation>
    <scope>NUCLEOTIDE SEQUENCE [LARGE SCALE GENOMIC DNA]</scope>
    <source>
        <strain evidence="4 5">M9</strain>
    </source>
</reference>
<dbReference type="GO" id="GO:0016887">
    <property type="term" value="F:ATP hydrolysis activity"/>
    <property type="evidence" value="ECO:0007669"/>
    <property type="project" value="InterPro"/>
</dbReference>
<dbReference type="PANTHER" id="PTHR43119:SF1">
    <property type="entry name" value="ABC TRANSPORTER DOMAIN-CONTAINING PROTEIN"/>
    <property type="match status" value="1"/>
</dbReference>
<evidence type="ECO:0000259" key="3">
    <source>
        <dbReference type="PROSITE" id="PS50893"/>
    </source>
</evidence>
<keyword evidence="1" id="KW-0547">Nucleotide-binding</keyword>
<dbReference type="Proteomes" id="UP000223759">
    <property type="component" value="Unassembled WGS sequence"/>
</dbReference>
<dbReference type="InterPro" id="IPR017871">
    <property type="entry name" value="ABC_transporter-like_CS"/>
</dbReference>
<gene>
    <name evidence="4" type="ORF">SAMN05216526_1208</name>
</gene>
<dbReference type="AlphaFoldDB" id="A0A1R3VY96"/>
<keyword evidence="2" id="KW-0067">ATP-binding</keyword>
<dbReference type="InterPro" id="IPR003593">
    <property type="entry name" value="AAA+_ATPase"/>
</dbReference>
<dbReference type="RefSeq" id="WP_076755598.1">
    <property type="nucleotide sequence ID" value="NZ_CP023018.1"/>
</dbReference>
<dbReference type="PROSITE" id="PS50893">
    <property type="entry name" value="ABC_TRANSPORTER_2"/>
    <property type="match status" value="1"/>
</dbReference>
<protein>
    <submittedName>
        <fullName evidence="4">ABC-type iron transport system FetAB, ATPase component</fullName>
    </submittedName>
</protein>
<dbReference type="InterPro" id="IPR003439">
    <property type="entry name" value="ABC_transporter-like_ATP-bd"/>
</dbReference>
<dbReference type="Gene3D" id="3.40.50.300">
    <property type="entry name" value="P-loop containing nucleotide triphosphate hydrolases"/>
    <property type="match status" value="1"/>
</dbReference>
<evidence type="ECO:0000313" key="5">
    <source>
        <dbReference type="Proteomes" id="UP000223759"/>
    </source>
</evidence>
<dbReference type="EMBL" id="FTPK01000002">
    <property type="protein sequence ID" value="SIT69993.1"/>
    <property type="molecule type" value="Genomic_DNA"/>
</dbReference>
<sequence length="211" mass="23183">MNLSQPQTQPLLELRALSSEQIGPLALSLDSGELVTISGPSGAGKSLLLRAICDLDEHHGQVLLAGRERITYPPSQWRRKVAYLPADPAWWEDSVGPHLGDTSDSLLKGLGFTPEVREWTVERLSSGERQRLALARLLGNQPQVLLLDEPTANLDLANAERIEALVKSYLQEHQAAALWVSHDAEQLRRLQARTLHIVDGKLLASEVAESA</sequence>
<proteinExistence type="predicted"/>
<evidence type="ECO:0000256" key="2">
    <source>
        <dbReference type="ARBA" id="ARBA00022840"/>
    </source>
</evidence>
<dbReference type="SUPFAM" id="SSF52540">
    <property type="entry name" value="P-loop containing nucleoside triphosphate hydrolases"/>
    <property type="match status" value="1"/>
</dbReference>
<dbReference type="PROSITE" id="PS00211">
    <property type="entry name" value="ABC_TRANSPORTER_1"/>
    <property type="match status" value="1"/>
</dbReference>
<evidence type="ECO:0000313" key="4">
    <source>
        <dbReference type="EMBL" id="SIT69993.1"/>
    </source>
</evidence>
<dbReference type="PANTHER" id="PTHR43119">
    <property type="entry name" value="ABC TRANSPORT PROTEIN ATP-BINDING COMPONENT-RELATED"/>
    <property type="match status" value="1"/>
</dbReference>
<dbReference type="SMART" id="SM00382">
    <property type="entry name" value="AAA"/>
    <property type="match status" value="1"/>
</dbReference>
<organism evidence="4 5">
    <name type="scientific">Ectothiorhodosinus mongolicus</name>
    <dbReference type="NCBI Taxonomy" id="233100"/>
    <lineage>
        <taxon>Bacteria</taxon>
        <taxon>Pseudomonadati</taxon>
        <taxon>Pseudomonadota</taxon>
        <taxon>Gammaproteobacteria</taxon>
        <taxon>Chromatiales</taxon>
        <taxon>Ectothiorhodospiraceae</taxon>
        <taxon>Ectothiorhodosinus</taxon>
    </lineage>
</organism>
<feature type="domain" description="ABC transporter" evidence="3">
    <location>
        <begin position="6"/>
        <end position="211"/>
    </location>
</feature>
<keyword evidence="5" id="KW-1185">Reference proteome</keyword>
<accession>A0A1R3VY96</accession>
<dbReference type="OrthoDB" id="4408248at2"/>
<dbReference type="STRING" id="233100.SAMN05216526_1208"/>
<dbReference type="CDD" id="cd00267">
    <property type="entry name" value="ABC_ATPase"/>
    <property type="match status" value="1"/>
</dbReference>
<evidence type="ECO:0000256" key="1">
    <source>
        <dbReference type="ARBA" id="ARBA00022741"/>
    </source>
</evidence>
<dbReference type="Pfam" id="PF00005">
    <property type="entry name" value="ABC_tran"/>
    <property type="match status" value="1"/>
</dbReference>